<organism evidence="3 4">
    <name type="scientific">Adineta ricciae</name>
    <name type="common">Rotifer</name>
    <dbReference type="NCBI Taxonomy" id="249248"/>
    <lineage>
        <taxon>Eukaryota</taxon>
        <taxon>Metazoa</taxon>
        <taxon>Spiralia</taxon>
        <taxon>Gnathifera</taxon>
        <taxon>Rotifera</taxon>
        <taxon>Eurotatoria</taxon>
        <taxon>Bdelloidea</taxon>
        <taxon>Adinetida</taxon>
        <taxon>Adinetidae</taxon>
        <taxon>Adineta</taxon>
    </lineage>
</organism>
<dbReference type="AlphaFoldDB" id="A0A815UIR0"/>
<keyword evidence="4" id="KW-1185">Reference proteome</keyword>
<dbReference type="EMBL" id="CAJNOR010004595">
    <property type="protein sequence ID" value="CAF1514472.1"/>
    <property type="molecule type" value="Genomic_DNA"/>
</dbReference>
<evidence type="ECO:0000256" key="1">
    <source>
        <dbReference type="SAM" id="MobiDB-lite"/>
    </source>
</evidence>
<protein>
    <submittedName>
        <fullName evidence="3">Uncharacterized protein</fullName>
    </submittedName>
</protein>
<gene>
    <name evidence="2" type="ORF">EDS130_LOCUS24077</name>
    <name evidence="3" type="ORF">XAT740_LOCUS40413</name>
</gene>
<feature type="region of interest" description="Disordered" evidence="1">
    <location>
        <begin position="1"/>
        <end position="47"/>
    </location>
</feature>
<evidence type="ECO:0000313" key="4">
    <source>
        <dbReference type="Proteomes" id="UP000663828"/>
    </source>
</evidence>
<dbReference type="Proteomes" id="UP000663828">
    <property type="component" value="Unassembled WGS sequence"/>
</dbReference>
<accession>A0A815UIR0</accession>
<dbReference type="Proteomes" id="UP000663852">
    <property type="component" value="Unassembled WGS sequence"/>
</dbReference>
<comment type="caution">
    <text evidence="3">The sequence shown here is derived from an EMBL/GenBank/DDBJ whole genome shotgun (WGS) entry which is preliminary data.</text>
</comment>
<name>A0A815UIR0_ADIRI</name>
<sequence length="110" mass="13306">MTRRRKFQKPISYPSVSSTDEIQKRPSRKRRRRRHRRYRNRQSRSMNMTTEVAINALNMLQISTEPLEFIERDELTRYHALKMPMKQQPVVFLVNQQNISIDDDHLSSYA</sequence>
<feature type="compositionally biased region" description="Basic residues" evidence="1">
    <location>
        <begin position="25"/>
        <end position="42"/>
    </location>
</feature>
<evidence type="ECO:0000313" key="2">
    <source>
        <dbReference type="EMBL" id="CAF1177920.1"/>
    </source>
</evidence>
<dbReference type="EMBL" id="CAJNOJ010000134">
    <property type="protein sequence ID" value="CAF1177920.1"/>
    <property type="molecule type" value="Genomic_DNA"/>
</dbReference>
<evidence type="ECO:0000313" key="3">
    <source>
        <dbReference type="EMBL" id="CAF1514472.1"/>
    </source>
</evidence>
<dbReference type="OrthoDB" id="10051746at2759"/>
<proteinExistence type="predicted"/>
<reference evidence="3" key="1">
    <citation type="submission" date="2021-02" db="EMBL/GenBank/DDBJ databases">
        <authorList>
            <person name="Nowell W R."/>
        </authorList>
    </citation>
    <scope>NUCLEOTIDE SEQUENCE</scope>
</reference>